<comment type="caution">
    <text evidence="1">The sequence shown here is derived from an EMBL/GenBank/DDBJ whole genome shotgun (WGS) entry which is preliminary data.</text>
</comment>
<dbReference type="RefSeq" id="XP_043037541.1">
    <property type="nucleotide sequence ID" value="XM_043180468.1"/>
</dbReference>
<proteinExistence type="predicted"/>
<keyword evidence="2" id="KW-1185">Reference proteome</keyword>
<dbReference type="AlphaFoldDB" id="A0A9P7VQ86"/>
<evidence type="ECO:0000313" key="2">
    <source>
        <dbReference type="Proteomes" id="UP000812287"/>
    </source>
</evidence>
<sequence length="109" mass="12819">MFRKCRRSLAFFGTLHTSPSTLHRRFPGLSLRTWTAHRKLVPRIDLIASISIAPSVFIFRLTYKENPAYQPNCHSPVIISSFHNRKRLPAVRMYILRQPWSGSRLCPRW</sequence>
<evidence type="ECO:0000313" key="1">
    <source>
        <dbReference type="EMBL" id="KAG7444041.1"/>
    </source>
</evidence>
<name>A0A9P7VQ86_9AGAR</name>
<reference evidence="1" key="1">
    <citation type="submission" date="2020-11" db="EMBL/GenBank/DDBJ databases">
        <title>Adaptations for nitrogen fixation in a non-lichenized fungal sporocarp promotes dispersal by wood-feeding termites.</title>
        <authorList>
            <consortium name="DOE Joint Genome Institute"/>
            <person name="Koch R.A."/>
            <person name="Yoon G."/>
            <person name="Arayal U."/>
            <person name="Lail K."/>
            <person name="Amirebrahimi M."/>
            <person name="Labutti K."/>
            <person name="Lipzen A."/>
            <person name="Riley R."/>
            <person name="Barry K."/>
            <person name="Henrissat B."/>
            <person name="Grigoriev I.V."/>
            <person name="Herr J.R."/>
            <person name="Aime M.C."/>
        </authorList>
    </citation>
    <scope>NUCLEOTIDE SEQUENCE</scope>
    <source>
        <strain evidence="1">MCA 3950</strain>
    </source>
</reference>
<protein>
    <submittedName>
        <fullName evidence="1">Uncharacterized protein</fullName>
    </submittedName>
</protein>
<dbReference type="EMBL" id="MU250542">
    <property type="protein sequence ID" value="KAG7444041.1"/>
    <property type="molecule type" value="Genomic_DNA"/>
</dbReference>
<dbReference type="Proteomes" id="UP000812287">
    <property type="component" value="Unassembled WGS sequence"/>
</dbReference>
<dbReference type="GeneID" id="66102764"/>
<organism evidence="1 2">
    <name type="scientific">Guyanagaster necrorhizus</name>
    <dbReference type="NCBI Taxonomy" id="856835"/>
    <lineage>
        <taxon>Eukaryota</taxon>
        <taxon>Fungi</taxon>
        <taxon>Dikarya</taxon>
        <taxon>Basidiomycota</taxon>
        <taxon>Agaricomycotina</taxon>
        <taxon>Agaricomycetes</taxon>
        <taxon>Agaricomycetidae</taxon>
        <taxon>Agaricales</taxon>
        <taxon>Marasmiineae</taxon>
        <taxon>Physalacriaceae</taxon>
        <taxon>Guyanagaster</taxon>
    </lineage>
</organism>
<gene>
    <name evidence="1" type="ORF">BT62DRAFT_311011</name>
</gene>
<accession>A0A9P7VQ86</accession>